<sequence>MPMDMLSLTSSQFPSGTSLTNLEHVFQMVRAGNFSKYDYGIQGNKKQYDQEKPPRYNLSKLTVPTALYYSSNVWAANIANVEKLIKVLPNIVKTYKVPSDKFNHYDFLAAKNIVRLLYNAVIDEILKY</sequence>
<dbReference type="AlphaFoldDB" id="A0AA38IND5"/>
<evidence type="ECO:0000313" key="1">
    <source>
        <dbReference type="EMBL" id="KAJ3658398.1"/>
    </source>
</evidence>
<dbReference type="SUPFAM" id="SSF53474">
    <property type="entry name" value="alpha/beta-Hydrolases"/>
    <property type="match status" value="1"/>
</dbReference>
<name>A0AA38IND5_9CUCU</name>
<evidence type="ECO:0008006" key="3">
    <source>
        <dbReference type="Google" id="ProtNLM"/>
    </source>
</evidence>
<organism evidence="1 2">
    <name type="scientific">Zophobas morio</name>
    <dbReference type="NCBI Taxonomy" id="2755281"/>
    <lineage>
        <taxon>Eukaryota</taxon>
        <taxon>Metazoa</taxon>
        <taxon>Ecdysozoa</taxon>
        <taxon>Arthropoda</taxon>
        <taxon>Hexapoda</taxon>
        <taxon>Insecta</taxon>
        <taxon>Pterygota</taxon>
        <taxon>Neoptera</taxon>
        <taxon>Endopterygota</taxon>
        <taxon>Coleoptera</taxon>
        <taxon>Polyphaga</taxon>
        <taxon>Cucujiformia</taxon>
        <taxon>Tenebrionidae</taxon>
        <taxon>Zophobas</taxon>
    </lineage>
</organism>
<protein>
    <recommendedName>
        <fullName evidence="3">Gastric triacylglycerol lipase</fullName>
    </recommendedName>
</protein>
<dbReference type="Proteomes" id="UP001168821">
    <property type="component" value="Unassembled WGS sequence"/>
</dbReference>
<proteinExistence type="predicted"/>
<comment type="caution">
    <text evidence="1">The sequence shown here is derived from an EMBL/GenBank/DDBJ whole genome shotgun (WGS) entry which is preliminary data.</text>
</comment>
<dbReference type="PANTHER" id="PTHR11005">
    <property type="entry name" value="LYSOSOMAL ACID LIPASE-RELATED"/>
    <property type="match status" value="1"/>
</dbReference>
<dbReference type="InterPro" id="IPR029058">
    <property type="entry name" value="AB_hydrolase_fold"/>
</dbReference>
<dbReference type="EMBL" id="JALNTZ010000003">
    <property type="protein sequence ID" value="KAJ3658398.1"/>
    <property type="molecule type" value="Genomic_DNA"/>
</dbReference>
<gene>
    <name evidence="1" type="ORF">Zmor_010138</name>
</gene>
<reference evidence="1" key="1">
    <citation type="journal article" date="2023" name="G3 (Bethesda)">
        <title>Whole genome assemblies of Zophobas morio and Tenebrio molitor.</title>
        <authorList>
            <person name="Kaur S."/>
            <person name="Stinson S.A."/>
            <person name="diCenzo G.C."/>
        </authorList>
    </citation>
    <scope>NUCLEOTIDE SEQUENCE</scope>
    <source>
        <strain evidence="1">QUZm001</strain>
    </source>
</reference>
<accession>A0AA38IND5</accession>
<keyword evidence="2" id="KW-1185">Reference proteome</keyword>
<evidence type="ECO:0000313" key="2">
    <source>
        <dbReference type="Proteomes" id="UP001168821"/>
    </source>
</evidence>
<dbReference type="Gene3D" id="3.40.50.1820">
    <property type="entry name" value="alpha/beta hydrolase"/>
    <property type="match status" value="1"/>
</dbReference>